<feature type="binding site" evidence="9">
    <location>
        <begin position="281"/>
        <end position="288"/>
    </location>
    <ligand>
        <name>ATP</name>
        <dbReference type="ChEBI" id="CHEBI:30616"/>
    </ligand>
</feature>
<dbReference type="InterPro" id="IPR014016">
    <property type="entry name" value="UvrD-like_ATP-bd"/>
</dbReference>
<evidence type="ECO:0000256" key="7">
    <source>
        <dbReference type="ARBA" id="ARBA00034808"/>
    </source>
</evidence>
<dbReference type="InterPro" id="IPR027417">
    <property type="entry name" value="P-loop_NTPase"/>
</dbReference>
<dbReference type="RefSeq" id="WP_046248409.1">
    <property type="nucleotide sequence ID" value="NZ_JBHVKZ010000020.1"/>
</dbReference>
<comment type="caution">
    <text evidence="12">The sequence shown here is derived from an EMBL/GenBank/DDBJ whole genome shotgun (WGS) entry which is preliminary data.</text>
</comment>
<evidence type="ECO:0000256" key="3">
    <source>
        <dbReference type="ARBA" id="ARBA00022806"/>
    </source>
</evidence>
<accession>A0ABW7EAD0</accession>
<evidence type="ECO:0000256" key="4">
    <source>
        <dbReference type="ARBA" id="ARBA00022840"/>
    </source>
</evidence>
<dbReference type="SUPFAM" id="SSF143011">
    <property type="entry name" value="RelE-like"/>
    <property type="match status" value="1"/>
</dbReference>
<evidence type="ECO:0000256" key="10">
    <source>
        <dbReference type="SAM" id="MobiDB-lite"/>
    </source>
</evidence>
<comment type="catalytic activity">
    <reaction evidence="6">
        <text>Couples ATP hydrolysis with the unwinding of duplex DNA by translocating in the 3'-5' direction.</text>
        <dbReference type="EC" id="5.6.2.4"/>
    </reaction>
</comment>
<evidence type="ECO:0000256" key="2">
    <source>
        <dbReference type="ARBA" id="ARBA00022801"/>
    </source>
</evidence>
<reference evidence="12 13" key="1">
    <citation type="submission" date="2024-10" db="EMBL/GenBank/DDBJ databases">
        <title>Draft genome assembly of a novel steroid transforming actinomycete isolated from African clawed frog Xenopus laevis.</title>
        <authorList>
            <person name="Bragin E."/>
            <person name="Kollerov V."/>
            <person name="Donova M.V."/>
        </authorList>
    </citation>
    <scope>NUCLEOTIDE SEQUENCE [LARGE SCALE GENOMIC DNA]</scope>
    <source>
        <strain evidence="12 13">MTOC-St3</strain>
    </source>
</reference>
<organism evidence="12 13">
    <name type="scientific">Streptomyces rochei</name>
    <name type="common">Streptomyces parvullus</name>
    <dbReference type="NCBI Taxonomy" id="1928"/>
    <lineage>
        <taxon>Bacteria</taxon>
        <taxon>Bacillati</taxon>
        <taxon>Actinomycetota</taxon>
        <taxon>Actinomycetes</taxon>
        <taxon>Kitasatosporales</taxon>
        <taxon>Streptomycetaceae</taxon>
        <taxon>Streptomyces</taxon>
        <taxon>Streptomyces rochei group</taxon>
    </lineage>
</organism>
<evidence type="ECO:0000256" key="9">
    <source>
        <dbReference type="PROSITE-ProRule" id="PRU00560"/>
    </source>
</evidence>
<dbReference type="InterPro" id="IPR035093">
    <property type="entry name" value="RelE/ParE_toxin_dom_sf"/>
</dbReference>
<keyword evidence="1 9" id="KW-0547">Nucleotide-binding</keyword>
<dbReference type="Pfam" id="PF00580">
    <property type="entry name" value="UvrD-helicase"/>
    <property type="match status" value="1"/>
</dbReference>
<keyword evidence="3 9" id="KW-0347">Helicase</keyword>
<keyword evidence="2 9" id="KW-0378">Hydrolase</keyword>
<feature type="domain" description="UvrD-like helicase ATP-binding" evidence="11">
    <location>
        <begin position="260"/>
        <end position="571"/>
    </location>
</feature>
<evidence type="ECO:0000256" key="8">
    <source>
        <dbReference type="ARBA" id="ARBA00048988"/>
    </source>
</evidence>
<dbReference type="Proteomes" id="UP001605990">
    <property type="component" value="Unassembled WGS sequence"/>
</dbReference>
<dbReference type="PANTHER" id="PTHR11070:SF45">
    <property type="entry name" value="DNA 3'-5' HELICASE"/>
    <property type="match status" value="1"/>
</dbReference>
<dbReference type="EMBL" id="JBIENY010000473">
    <property type="protein sequence ID" value="MFG6300120.1"/>
    <property type="molecule type" value="Genomic_DNA"/>
</dbReference>
<dbReference type="PANTHER" id="PTHR11070">
    <property type="entry name" value="UVRD / RECB / PCRA DNA HELICASE FAMILY MEMBER"/>
    <property type="match status" value="1"/>
</dbReference>
<evidence type="ECO:0000256" key="5">
    <source>
        <dbReference type="ARBA" id="ARBA00023235"/>
    </source>
</evidence>
<evidence type="ECO:0000313" key="13">
    <source>
        <dbReference type="Proteomes" id="UP001605990"/>
    </source>
</evidence>
<keyword evidence="5" id="KW-0413">Isomerase</keyword>
<evidence type="ECO:0000313" key="12">
    <source>
        <dbReference type="EMBL" id="MFG6300120.1"/>
    </source>
</evidence>
<dbReference type="Gene3D" id="3.30.2310.20">
    <property type="entry name" value="RelE-like"/>
    <property type="match status" value="1"/>
</dbReference>
<dbReference type="Gene3D" id="3.40.50.300">
    <property type="entry name" value="P-loop containing nucleotide triphosphate hydrolases"/>
    <property type="match status" value="2"/>
</dbReference>
<dbReference type="InterPro" id="IPR014017">
    <property type="entry name" value="DNA_helicase_UvrD-like_C"/>
</dbReference>
<name>A0ABW7EAD0_STRRO</name>
<dbReference type="Pfam" id="PF13361">
    <property type="entry name" value="UvrD_C"/>
    <property type="match status" value="1"/>
</dbReference>
<evidence type="ECO:0000259" key="11">
    <source>
        <dbReference type="PROSITE" id="PS51198"/>
    </source>
</evidence>
<evidence type="ECO:0000256" key="1">
    <source>
        <dbReference type="ARBA" id="ARBA00022741"/>
    </source>
</evidence>
<evidence type="ECO:0000256" key="6">
    <source>
        <dbReference type="ARBA" id="ARBA00034617"/>
    </source>
</evidence>
<feature type="region of interest" description="Disordered" evidence="10">
    <location>
        <begin position="128"/>
        <end position="148"/>
    </location>
</feature>
<comment type="catalytic activity">
    <reaction evidence="8">
        <text>ATP + H2O = ADP + phosphate + H(+)</text>
        <dbReference type="Rhea" id="RHEA:13065"/>
        <dbReference type="ChEBI" id="CHEBI:15377"/>
        <dbReference type="ChEBI" id="CHEBI:15378"/>
        <dbReference type="ChEBI" id="CHEBI:30616"/>
        <dbReference type="ChEBI" id="CHEBI:43474"/>
        <dbReference type="ChEBI" id="CHEBI:456216"/>
        <dbReference type="EC" id="5.6.2.4"/>
    </reaction>
</comment>
<gene>
    <name evidence="12" type="ORF">ACGU38_32815</name>
</gene>
<sequence>MTTPTSGAPTKVTLRLLEKTDREIIKLDRPIVGAVYKFQHDFRANPRHPGLRLKQLEGHERLYSARVNADYRALLLHLSDSEWLLVAVKHRKHVYENLDRLSYGINQVTGSIDYVDLEIVESGMLRKGRPPAAPAASRPTPVAPGPAQERPLFAEVTPEQLAELGVAEPLIPVVGRLTTDEELLGLVEYAPRHTGEVLLRLRDAPYEQVLEEVTRPVEVRDVDPQDYQAAVERTDTTVITTDKDLESIIEERDFGRWKVFLHPTQKQLVTRRYSGPARVGGGPGTGKTIVALHRVKHLVDRLGPGHSKQVLVTTFNKNLAADLRARLLALGGPEILARVEIAHVDQLATRVVREADPGSTKSRIDDTRALNEWRQILLETGETKWDAEFLMDEWTQVILGQAVNSRVGYFKARRAGRGRSITRADRAEIWQLTERFTQRLDEKNLETHRQVAERAARLEIERAARLEAAARASEESGGLGNVHAQSATGAWQRYRYRHIVVDEAQDLAAAHWKMLRAMVAPGPDDIFLVGDTHQRIYDNRVTLGSLGVHIRGRSAKLTLSYRTTREILKSALRLLGDERYDDLDGDDETLAGYRSVLYGSEPVVRRTDSFEAELDAITEQIKAWHDIRREDIAVCVPTNDMVTQVTARLTKSGIVSTEITADGPRGDEGVHIGTMYRFKGLEYQRMIIAGVQRGLVPRASVEALRRTDPARYQAECKRARSLLFVAATRARDALTLVWHGEPSPLLGDLAAMADSC</sequence>
<dbReference type="SUPFAM" id="SSF52540">
    <property type="entry name" value="P-loop containing nucleoside triphosphate hydrolases"/>
    <property type="match status" value="1"/>
</dbReference>
<keyword evidence="13" id="KW-1185">Reference proteome</keyword>
<dbReference type="InterPro" id="IPR000212">
    <property type="entry name" value="DNA_helicase_UvrD/REP"/>
</dbReference>
<dbReference type="PROSITE" id="PS51198">
    <property type="entry name" value="UVRD_HELICASE_ATP_BIND"/>
    <property type="match status" value="1"/>
</dbReference>
<protein>
    <recommendedName>
        <fullName evidence="7">DNA 3'-5' helicase</fullName>
        <ecNumber evidence="7">5.6.2.4</ecNumber>
    </recommendedName>
</protein>
<proteinExistence type="predicted"/>
<keyword evidence="4 9" id="KW-0067">ATP-binding</keyword>
<dbReference type="EC" id="5.6.2.4" evidence="7"/>